<keyword evidence="2" id="KW-1185">Reference proteome</keyword>
<reference evidence="1" key="1">
    <citation type="submission" date="2020-04" db="EMBL/GenBank/DDBJ databases">
        <title>A chromosome-scale assembly and high-density genetic map of the yellow drum (Nibea albiflora) genome.</title>
        <authorList>
            <person name="Xu D."/>
            <person name="Zhang W."/>
            <person name="Chen R."/>
            <person name="Tan P."/>
            <person name="Wang L."/>
            <person name="Song H."/>
            <person name="Tian L."/>
            <person name="Zhu Q."/>
            <person name="Wang B."/>
        </authorList>
    </citation>
    <scope>NUCLEOTIDE SEQUENCE</scope>
    <source>
        <strain evidence="1">ZJHYS-2018</strain>
    </source>
</reference>
<dbReference type="Proteomes" id="UP000805704">
    <property type="component" value="Chromosome 3"/>
</dbReference>
<name>A0ACB7ENI7_NIBAL</name>
<gene>
    <name evidence="1" type="ORF">GBF38_007726</name>
</gene>
<organism evidence="1 2">
    <name type="scientific">Nibea albiflora</name>
    <name type="common">Yellow drum</name>
    <name type="synonym">Corvina albiflora</name>
    <dbReference type="NCBI Taxonomy" id="240163"/>
    <lineage>
        <taxon>Eukaryota</taxon>
        <taxon>Metazoa</taxon>
        <taxon>Chordata</taxon>
        <taxon>Craniata</taxon>
        <taxon>Vertebrata</taxon>
        <taxon>Euteleostomi</taxon>
        <taxon>Actinopterygii</taxon>
        <taxon>Neopterygii</taxon>
        <taxon>Teleostei</taxon>
        <taxon>Neoteleostei</taxon>
        <taxon>Acanthomorphata</taxon>
        <taxon>Eupercaria</taxon>
        <taxon>Sciaenidae</taxon>
        <taxon>Nibea</taxon>
    </lineage>
</organism>
<protein>
    <submittedName>
        <fullName evidence="1">Uncharacterized protein</fullName>
    </submittedName>
</protein>
<comment type="caution">
    <text evidence="1">The sequence shown here is derived from an EMBL/GenBank/DDBJ whole genome shotgun (WGS) entry which is preliminary data.</text>
</comment>
<sequence length="119" mass="12300">MKCFGCGQEGHLVRNCPDEVPQPVPSAQSAQDAQGAQSEGQADSGSQADSGGQVGQREITAGEPGTNARQDREGATTSAAADSELSQISVGEGQEGMNIDKLADDVKVYWTMETTSAIL</sequence>
<proteinExistence type="predicted"/>
<evidence type="ECO:0000313" key="1">
    <source>
        <dbReference type="EMBL" id="KAG8003758.1"/>
    </source>
</evidence>
<evidence type="ECO:0000313" key="2">
    <source>
        <dbReference type="Proteomes" id="UP000805704"/>
    </source>
</evidence>
<accession>A0ACB7ENI7</accession>
<dbReference type="EMBL" id="CM024791">
    <property type="protein sequence ID" value="KAG8003758.1"/>
    <property type="molecule type" value="Genomic_DNA"/>
</dbReference>